<gene>
    <name evidence="1" type="ORF">AVEN_78804_1</name>
</gene>
<dbReference type="AlphaFoldDB" id="A0A4Y2HGD7"/>
<keyword evidence="2" id="KW-1185">Reference proteome</keyword>
<dbReference type="EMBL" id="BGPR01001928">
    <property type="protein sequence ID" value="GBM64424.1"/>
    <property type="molecule type" value="Genomic_DNA"/>
</dbReference>
<organism evidence="1 2">
    <name type="scientific">Araneus ventricosus</name>
    <name type="common">Orbweaver spider</name>
    <name type="synonym">Epeira ventricosa</name>
    <dbReference type="NCBI Taxonomy" id="182803"/>
    <lineage>
        <taxon>Eukaryota</taxon>
        <taxon>Metazoa</taxon>
        <taxon>Ecdysozoa</taxon>
        <taxon>Arthropoda</taxon>
        <taxon>Chelicerata</taxon>
        <taxon>Arachnida</taxon>
        <taxon>Araneae</taxon>
        <taxon>Araneomorphae</taxon>
        <taxon>Entelegynae</taxon>
        <taxon>Araneoidea</taxon>
        <taxon>Araneidae</taxon>
        <taxon>Araneus</taxon>
    </lineage>
</organism>
<name>A0A4Y2HGD7_ARAVE</name>
<proteinExistence type="predicted"/>
<dbReference type="Proteomes" id="UP000499080">
    <property type="component" value="Unassembled WGS sequence"/>
</dbReference>
<protein>
    <submittedName>
        <fullName evidence="1">Uncharacterized protein</fullName>
    </submittedName>
</protein>
<evidence type="ECO:0000313" key="1">
    <source>
        <dbReference type="EMBL" id="GBM64424.1"/>
    </source>
</evidence>
<reference evidence="1 2" key="1">
    <citation type="journal article" date="2019" name="Sci. Rep.">
        <title>Orb-weaving spider Araneus ventricosus genome elucidates the spidroin gene catalogue.</title>
        <authorList>
            <person name="Kono N."/>
            <person name="Nakamura H."/>
            <person name="Ohtoshi R."/>
            <person name="Moran D.A.P."/>
            <person name="Shinohara A."/>
            <person name="Yoshida Y."/>
            <person name="Fujiwara M."/>
            <person name="Mori M."/>
            <person name="Tomita M."/>
            <person name="Arakawa K."/>
        </authorList>
    </citation>
    <scope>NUCLEOTIDE SEQUENCE [LARGE SCALE GENOMIC DNA]</scope>
</reference>
<evidence type="ECO:0000313" key="2">
    <source>
        <dbReference type="Proteomes" id="UP000499080"/>
    </source>
</evidence>
<comment type="caution">
    <text evidence="1">The sequence shown here is derived from an EMBL/GenBank/DDBJ whole genome shotgun (WGS) entry which is preliminary data.</text>
</comment>
<accession>A0A4Y2HGD7</accession>
<sequence>MIPCNVTSSREKHKYPQLLNFKNVLIDLDRLWISYAFAISLESCSHCKVGQLLDADRFFRAIAVFVSEFLPVCVANLCKFCSSCYLLFVFSRNIPE</sequence>